<evidence type="ECO:0000256" key="1">
    <source>
        <dbReference type="SAM" id="MobiDB-lite"/>
    </source>
</evidence>
<keyword evidence="2" id="KW-0472">Membrane</keyword>
<dbReference type="EMBL" id="CP015756">
    <property type="protein sequence ID" value="APC41889.1"/>
    <property type="molecule type" value="Genomic_DNA"/>
</dbReference>
<dbReference type="OrthoDB" id="10003052at2"/>
<gene>
    <name evidence="3" type="ORF">A7L45_18365</name>
</gene>
<feature type="compositionally biased region" description="Polar residues" evidence="1">
    <location>
        <begin position="59"/>
        <end position="70"/>
    </location>
</feature>
<dbReference type="Proteomes" id="UP000182569">
    <property type="component" value="Chromosome"/>
</dbReference>
<evidence type="ECO:0000313" key="4">
    <source>
        <dbReference type="Proteomes" id="UP000182569"/>
    </source>
</evidence>
<proteinExistence type="predicted"/>
<protein>
    <submittedName>
        <fullName evidence="3">Uncharacterized protein</fullName>
    </submittedName>
</protein>
<keyword evidence="4" id="KW-1185">Reference proteome</keyword>
<dbReference type="STRING" id="1552.A7L45_18365"/>
<feature type="transmembrane region" description="Helical" evidence="2">
    <location>
        <begin position="12"/>
        <end position="29"/>
    </location>
</feature>
<name>A0A1J0GKM0_9CLOT</name>
<dbReference type="RefSeq" id="WP_071614182.1">
    <property type="nucleotide sequence ID" value="NZ_CP015756.1"/>
</dbReference>
<organism evidence="3 4">
    <name type="scientific">Clostridium estertheticum subsp. estertheticum</name>
    <dbReference type="NCBI Taxonomy" id="1552"/>
    <lineage>
        <taxon>Bacteria</taxon>
        <taxon>Bacillati</taxon>
        <taxon>Bacillota</taxon>
        <taxon>Clostridia</taxon>
        <taxon>Eubacteriales</taxon>
        <taxon>Clostridiaceae</taxon>
        <taxon>Clostridium</taxon>
    </lineage>
</organism>
<feature type="region of interest" description="Disordered" evidence="1">
    <location>
        <begin position="51"/>
        <end position="86"/>
    </location>
</feature>
<keyword evidence="2" id="KW-1133">Transmembrane helix</keyword>
<sequence>MKIDRKKRNIIISLLVIIVVIVSSVLLLHKSKVDKEAASIKNKTALDTGELKKDDVKKSNPNSTTDNSKTGRVKSGGKEASVANKDITNKGKVQTAKQKQTILLIQQNAKIAAQEKPLTAAQVKDENTKVESSKDGLVVFIKAANFGSTAEIIKDNKKFSSYKYYQFSIGNKKISAIEGISKSKTTLFPVQNAGTEVVVKFLDQNKKVIKELNIKLSVR</sequence>
<accession>A0A1J0GKM0</accession>
<evidence type="ECO:0000256" key="2">
    <source>
        <dbReference type="SAM" id="Phobius"/>
    </source>
</evidence>
<evidence type="ECO:0000313" key="3">
    <source>
        <dbReference type="EMBL" id="APC41889.1"/>
    </source>
</evidence>
<dbReference type="AlphaFoldDB" id="A0A1J0GKM0"/>
<reference evidence="4" key="1">
    <citation type="journal article" date="2016" name="Front. Microbiol.">
        <title>Complete Genome Sequence of Clostridium estertheticum DSM 8809, a Microbe Identified in Spoiled Vacuum Packed Beef.</title>
        <authorList>
            <person name="Yu Z."/>
            <person name="Gunn L."/>
            <person name="Brennan E."/>
            <person name="Reid R."/>
            <person name="Wall P.G."/>
            <person name="Gaora O.P."/>
            <person name="Hurley D."/>
            <person name="Bolton D."/>
            <person name="Fanning S."/>
        </authorList>
    </citation>
    <scope>NUCLEOTIDE SEQUENCE [LARGE SCALE GENOMIC DNA]</scope>
    <source>
        <strain evidence="4">DSM 8809</strain>
    </source>
</reference>
<dbReference type="KEGG" id="ceu:A7L45_18365"/>
<keyword evidence="2" id="KW-0812">Transmembrane</keyword>